<dbReference type="Gene3D" id="2.60.120.740">
    <property type="match status" value="1"/>
</dbReference>
<evidence type="ECO:0000313" key="3">
    <source>
        <dbReference type="Proteomes" id="UP001374579"/>
    </source>
</evidence>
<dbReference type="InterPro" id="IPR043159">
    <property type="entry name" value="Lectin_gal-bd_sf"/>
</dbReference>
<keyword evidence="3" id="KW-1185">Reference proteome</keyword>
<keyword evidence="1" id="KW-0732">Signal</keyword>
<evidence type="ECO:0000313" key="2">
    <source>
        <dbReference type="EMBL" id="KAK7090908.1"/>
    </source>
</evidence>
<dbReference type="Proteomes" id="UP001374579">
    <property type="component" value="Unassembled WGS sequence"/>
</dbReference>
<reference evidence="2 3" key="1">
    <citation type="submission" date="2024-02" db="EMBL/GenBank/DDBJ databases">
        <title>Chromosome-scale genome assembly of the rough periwinkle Littorina saxatilis.</title>
        <authorList>
            <person name="De Jode A."/>
            <person name="Faria R."/>
            <person name="Formenti G."/>
            <person name="Sims Y."/>
            <person name="Smith T.P."/>
            <person name="Tracey A."/>
            <person name="Wood J.M.D."/>
            <person name="Zagrodzka Z.B."/>
            <person name="Johannesson K."/>
            <person name="Butlin R.K."/>
            <person name="Leder E.H."/>
        </authorList>
    </citation>
    <scope>NUCLEOTIDE SEQUENCE [LARGE SCALE GENOMIC DNA]</scope>
    <source>
        <strain evidence="2">Snail1</strain>
        <tissue evidence="2">Muscle</tissue>
    </source>
</reference>
<organism evidence="2 3">
    <name type="scientific">Littorina saxatilis</name>
    <dbReference type="NCBI Taxonomy" id="31220"/>
    <lineage>
        <taxon>Eukaryota</taxon>
        <taxon>Metazoa</taxon>
        <taxon>Spiralia</taxon>
        <taxon>Lophotrochozoa</taxon>
        <taxon>Mollusca</taxon>
        <taxon>Gastropoda</taxon>
        <taxon>Caenogastropoda</taxon>
        <taxon>Littorinimorpha</taxon>
        <taxon>Littorinoidea</taxon>
        <taxon>Littorinidae</taxon>
        <taxon>Littorina</taxon>
    </lineage>
</organism>
<feature type="signal peptide" evidence="1">
    <location>
        <begin position="1"/>
        <end position="21"/>
    </location>
</feature>
<accession>A0AAN9APT5</accession>
<gene>
    <name evidence="2" type="ORF">V1264_010647</name>
</gene>
<feature type="chain" id="PRO_5042887385" evidence="1">
    <location>
        <begin position="22"/>
        <end position="174"/>
    </location>
</feature>
<name>A0AAN9APT5_9CAEN</name>
<dbReference type="EMBL" id="JBAMIC010000024">
    <property type="protein sequence ID" value="KAK7090908.1"/>
    <property type="molecule type" value="Genomic_DNA"/>
</dbReference>
<evidence type="ECO:0000256" key="1">
    <source>
        <dbReference type="SAM" id="SignalP"/>
    </source>
</evidence>
<comment type="caution">
    <text evidence="2">The sequence shown here is derived from an EMBL/GenBank/DDBJ whole genome shotgun (WGS) entry which is preliminary data.</text>
</comment>
<dbReference type="AlphaFoldDB" id="A0AAN9APT5"/>
<protein>
    <submittedName>
        <fullName evidence="2">Uncharacterized protein</fullName>
    </submittedName>
</protein>
<proteinExistence type="predicted"/>
<sequence>MWLHASMFILALAGTTDVTSGHEHHRQHSHFCQGGGYSLFCNTGLTLNIDKAWFGRIAADKESCLQSTNGTKLANDTIAAAAAPPSLHLAQDCGASILDSKDSWCESRDNGGCTIMVTPDLVHGREDLACPANAPKYLYLEYECLGSGGSVATPGLVLPVLLSFLGLMLSRSSF</sequence>